<proteinExistence type="predicted"/>
<protein>
    <submittedName>
        <fullName evidence="2">Uncharacterized protein</fullName>
    </submittedName>
</protein>
<dbReference type="OrthoDB" id="289132at2"/>
<organism evidence="2 3">
    <name type="scientific">Rhodopirellula europaea SH398</name>
    <dbReference type="NCBI Taxonomy" id="1263868"/>
    <lineage>
        <taxon>Bacteria</taxon>
        <taxon>Pseudomonadati</taxon>
        <taxon>Planctomycetota</taxon>
        <taxon>Planctomycetia</taxon>
        <taxon>Pirellulales</taxon>
        <taxon>Pirellulaceae</taxon>
        <taxon>Rhodopirellula</taxon>
    </lineage>
</organism>
<gene>
    <name evidence="2" type="ORF">RESH_05061</name>
</gene>
<name>M5S9N4_9BACT</name>
<comment type="caution">
    <text evidence="2">The sequence shown here is derived from an EMBL/GenBank/DDBJ whole genome shotgun (WGS) entry which is preliminary data.</text>
</comment>
<feature type="transmembrane region" description="Helical" evidence="1">
    <location>
        <begin position="112"/>
        <end position="136"/>
    </location>
</feature>
<dbReference type="Proteomes" id="UP000011996">
    <property type="component" value="Unassembled WGS sequence"/>
</dbReference>
<keyword evidence="1" id="KW-1133">Transmembrane helix</keyword>
<dbReference type="EMBL" id="ANOF01000159">
    <property type="protein sequence ID" value="EMI24362.1"/>
    <property type="molecule type" value="Genomic_DNA"/>
</dbReference>
<evidence type="ECO:0000256" key="1">
    <source>
        <dbReference type="SAM" id="Phobius"/>
    </source>
</evidence>
<dbReference type="STRING" id="1263868.RESH_05061"/>
<reference evidence="2 3" key="1">
    <citation type="journal article" date="2013" name="Mar. Genomics">
        <title>Expression of sulfatases in Rhodopirellula baltica and the diversity of sulfatases in the genus Rhodopirellula.</title>
        <authorList>
            <person name="Wegner C.E."/>
            <person name="Richter-Heitmann T."/>
            <person name="Klindworth A."/>
            <person name="Klockow C."/>
            <person name="Richter M."/>
            <person name="Achstetter T."/>
            <person name="Glockner F.O."/>
            <person name="Harder J."/>
        </authorList>
    </citation>
    <scope>NUCLEOTIDE SEQUENCE [LARGE SCALE GENOMIC DNA]</scope>
    <source>
        <strain evidence="2 3">SH398</strain>
    </source>
</reference>
<keyword evidence="1" id="KW-0812">Transmembrane</keyword>
<evidence type="ECO:0000313" key="3">
    <source>
        <dbReference type="Proteomes" id="UP000011996"/>
    </source>
</evidence>
<sequence length="145" mass="16062">MDDDELLDIASKLESASDNDAAQSQLSTGKPWLWLTGNRDALLRFAAAFVRAAAAPIPDDECRAEPTILEHLQINDTKTDYTLGAVQRIDEFPENPDVIAERKRNAWRNDRGALLGCGVVGFMLLSILISAIAFWWHVITGTPLR</sequence>
<accession>M5S9N4</accession>
<dbReference type="RefSeq" id="WP_008670799.1">
    <property type="nucleotide sequence ID" value="NZ_ANOF01000159.1"/>
</dbReference>
<keyword evidence="1" id="KW-0472">Membrane</keyword>
<evidence type="ECO:0000313" key="2">
    <source>
        <dbReference type="EMBL" id="EMI24362.1"/>
    </source>
</evidence>
<dbReference type="AlphaFoldDB" id="M5S9N4"/>